<accession>A0A482VY70</accession>
<dbReference type="STRING" id="1661398.A0A482VY70"/>
<keyword evidence="3" id="KW-1185">Reference proteome</keyword>
<dbReference type="EMBL" id="QDEB01048160">
    <property type="protein sequence ID" value="RZC37901.1"/>
    <property type="molecule type" value="Genomic_DNA"/>
</dbReference>
<dbReference type="GO" id="GO:0003676">
    <property type="term" value="F:nucleic acid binding"/>
    <property type="evidence" value="ECO:0007669"/>
    <property type="project" value="InterPro"/>
</dbReference>
<evidence type="ECO:0000256" key="1">
    <source>
        <dbReference type="SAM" id="MobiDB-lite"/>
    </source>
</evidence>
<dbReference type="InterPro" id="IPR036397">
    <property type="entry name" value="RNaseH_sf"/>
</dbReference>
<feature type="region of interest" description="Disordered" evidence="1">
    <location>
        <begin position="1"/>
        <end position="29"/>
    </location>
</feature>
<gene>
    <name evidence="2" type="ORF">BDFB_007110</name>
</gene>
<dbReference type="Gene3D" id="3.30.420.10">
    <property type="entry name" value="Ribonuclease H-like superfamily/Ribonuclease H"/>
    <property type="match status" value="1"/>
</dbReference>
<comment type="caution">
    <text evidence="2">The sequence shown here is derived from an EMBL/GenBank/DDBJ whole genome shotgun (WGS) entry which is preliminary data.</text>
</comment>
<evidence type="ECO:0000313" key="3">
    <source>
        <dbReference type="Proteomes" id="UP000292052"/>
    </source>
</evidence>
<dbReference type="OrthoDB" id="25402at2759"/>
<feature type="compositionally biased region" description="Basic residues" evidence="1">
    <location>
        <begin position="16"/>
        <end position="29"/>
    </location>
</feature>
<organism evidence="2 3">
    <name type="scientific">Asbolus verrucosus</name>
    <name type="common">Desert ironclad beetle</name>
    <dbReference type="NCBI Taxonomy" id="1661398"/>
    <lineage>
        <taxon>Eukaryota</taxon>
        <taxon>Metazoa</taxon>
        <taxon>Ecdysozoa</taxon>
        <taxon>Arthropoda</taxon>
        <taxon>Hexapoda</taxon>
        <taxon>Insecta</taxon>
        <taxon>Pterygota</taxon>
        <taxon>Neoptera</taxon>
        <taxon>Endopterygota</taxon>
        <taxon>Coleoptera</taxon>
        <taxon>Polyphaga</taxon>
        <taxon>Cucujiformia</taxon>
        <taxon>Tenebrionidae</taxon>
        <taxon>Pimeliinae</taxon>
        <taxon>Asbolus</taxon>
    </lineage>
</organism>
<proteinExistence type="predicted"/>
<dbReference type="Proteomes" id="UP000292052">
    <property type="component" value="Unassembled WGS sequence"/>
</dbReference>
<dbReference type="AlphaFoldDB" id="A0A482VY70"/>
<sequence length="179" mass="21510">MLLSSLIPRRPNTQSQKHRTSPQNHRRKDRHLRLMALRDRFTSTRAIADQWFTEYGRTIEMRTVYRHIRSFGLVSYRPHFVVRKRHGERRDPQFSVERHVHRTVGVMVWGGIAYRSRSHLIFIRGNMTAQRYIREVVESHVLPYLRTLRNPLFQQDNARPHVAKVTLEHFQQNEVNLLP</sequence>
<evidence type="ECO:0000313" key="2">
    <source>
        <dbReference type="EMBL" id="RZC37901.1"/>
    </source>
</evidence>
<reference evidence="2 3" key="1">
    <citation type="submission" date="2017-03" db="EMBL/GenBank/DDBJ databases">
        <title>Genome of the blue death feigning beetle - Asbolus verrucosus.</title>
        <authorList>
            <person name="Rider S.D."/>
        </authorList>
    </citation>
    <scope>NUCLEOTIDE SEQUENCE [LARGE SCALE GENOMIC DNA]</scope>
    <source>
        <strain evidence="2">Butters</strain>
        <tissue evidence="2">Head and leg muscle</tissue>
    </source>
</reference>
<name>A0A482VY70_ASBVE</name>
<protein>
    <submittedName>
        <fullName evidence="2">DDE 3 domain containing protein</fullName>
    </submittedName>
</protein>